<evidence type="ECO:0000256" key="8">
    <source>
        <dbReference type="ARBA" id="ARBA00023136"/>
    </source>
</evidence>
<dbReference type="STRING" id="1777144.AWB83_00406"/>
<evidence type="ECO:0000256" key="12">
    <source>
        <dbReference type="SAM" id="Phobius"/>
    </source>
</evidence>
<dbReference type="Proteomes" id="UP000054978">
    <property type="component" value="Unassembled WGS sequence"/>
</dbReference>
<evidence type="ECO:0000256" key="1">
    <source>
        <dbReference type="ARBA" id="ARBA00004429"/>
    </source>
</evidence>
<evidence type="ECO:0000313" key="15">
    <source>
        <dbReference type="EMBL" id="SAK43038.1"/>
    </source>
</evidence>
<dbReference type="SUPFAM" id="SSF58104">
    <property type="entry name" value="Methyl-accepting chemotaxis protein (MCP) signaling domain"/>
    <property type="match status" value="1"/>
</dbReference>
<name>A0A157ZC26_9BURK</name>
<evidence type="ECO:0000256" key="4">
    <source>
        <dbReference type="ARBA" id="ARBA00022500"/>
    </source>
</evidence>
<evidence type="ECO:0000256" key="11">
    <source>
        <dbReference type="PROSITE-ProRule" id="PRU00284"/>
    </source>
</evidence>
<dbReference type="RefSeq" id="WP_087042596.1">
    <property type="nucleotide sequence ID" value="NZ_FCOB02000002.1"/>
</dbReference>
<dbReference type="InterPro" id="IPR004089">
    <property type="entry name" value="MCPsignal_dom"/>
</dbReference>
<accession>A0A157ZC26</accession>
<feature type="domain" description="Methyl-accepting transducer" evidence="13">
    <location>
        <begin position="271"/>
        <end position="500"/>
    </location>
</feature>
<keyword evidence="4" id="KW-0145">Chemotaxis</keyword>
<dbReference type="PRINTS" id="PR00260">
    <property type="entry name" value="CHEMTRNSDUCR"/>
</dbReference>
<comment type="subcellular location">
    <subcellularLocation>
        <location evidence="1">Cell inner membrane</location>
        <topology evidence="1">Multi-pass membrane protein</topology>
    </subcellularLocation>
</comment>
<dbReference type="CDD" id="cd11386">
    <property type="entry name" value="MCP_signal"/>
    <property type="match status" value="1"/>
</dbReference>
<dbReference type="Gene3D" id="1.10.287.950">
    <property type="entry name" value="Methyl-accepting chemotaxis protein"/>
    <property type="match status" value="1"/>
</dbReference>
<evidence type="ECO:0000256" key="7">
    <source>
        <dbReference type="ARBA" id="ARBA00022989"/>
    </source>
</evidence>
<evidence type="ECO:0000256" key="2">
    <source>
        <dbReference type="ARBA" id="ARBA00022475"/>
    </source>
</evidence>
<dbReference type="GO" id="GO:0006935">
    <property type="term" value="P:chemotaxis"/>
    <property type="evidence" value="ECO:0007669"/>
    <property type="project" value="UniProtKB-KW"/>
</dbReference>
<comment type="caution">
    <text evidence="15">The sequence shown here is derived from an EMBL/GenBank/DDBJ whole genome shotgun (WGS) entry which is preliminary data.</text>
</comment>
<keyword evidence="16" id="KW-1185">Reference proteome</keyword>
<evidence type="ECO:0000256" key="3">
    <source>
        <dbReference type="ARBA" id="ARBA00022481"/>
    </source>
</evidence>
<dbReference type="PANTHER" id="PTHR43531:SF11">
    <property type="entry name" value="METHYL-ACCEPTING CHEMOTAXIS PROTEIN 3"/>
    <property type="match status" value="1"/>
</dbReference>
<evidence type="ECO:0000256" key="6">
    <source>
        <dbReference type="ARBA" id="ARBA00022692"/>
    </source>
</evidence>
<keyword evidence="3" id="KW-0488">Methylation</keyword>
<dbReference type="InterPro" id="IPR003660">
    <property type="entry name" value="HAMP_dom"/>
</dbReference>
<dbReference type="InterPro" id="IPR004090">
    <property type="entry name" value="Chemotax_Me-accpt_rcpt"/>
</dbReference>
<dbReference type="PROSITE" id="PS50885">
    <property type="entry name" value="HAMP"/>
    <property type="match status" value="1"/>
</dbReference>
<organism evidence="15 16">
    <name type="scientific">Caballeronia ptereochthonis</name>
    <dbReference type="NCBI Taxonomy" id="1777144"/>
    <lineage>
        <taxon>Bacteria</taxon>
        <taxon>Pseudomonadati</taxon>
        <taxon>Pseudomonadota</taxon>
        <taxon>Betaproteobacteria</taxon>
        <taxon>Burkholderiales</taxon>
        <taxon>Burkholderiaceae</taxon>
        <taxon>Caballeronia</taxon>
    </lineage>
</organism>
<dbReference type="InterPro" id="IPR051310">
    <property type="entry name" value="MCP_chemotaxis"/>
</dbReference>
<evidence type="ECO:0000259" key="13">
    <source>
        <dbReference type="PROSITE" id="PS50111"/>
    </source>
</evidence>
<keyword evidence="6 12" id="KW-0812">Transmembrane</keyword>
<evidence type="ECO:0000256" key="9">
    <source>
        <dbReference type="ARBA" id="ARBA00023224"/>
    </source>
</evidence>
<dbReference type="GO" id="GO:0005886">
    <property type="term" value="C:plasma membrane"/>
    <property type="evidence" value="ECO:0007669"/>
    <property type="project" value="UniProtKB-SubCell"/>
</dbReference>
<dbReference type="GO" id="GO:0004888">
    <property type="term" value="F:transmembrane signaling receptor activity"/>
    <property type="evidence" value="ECO:0007669"/>
    <property type="project" value="InterPro"/>
</dbReference>
<protein>
    <submittedName>
        <fullName evidence="15">Methyl-accepting chemotaxis protein</fullName>
    </submittedName>
</protein>
<dbReference type="FunFam" id="1.10.287.950:FF:000001">
    <property type="entry name" value="Methyl-accepting chemotaxis sensory transducer"/>
    <property type="match status" value="1"/>
</dbReference>
<dbReference type="GO" id="GO:0007165">
    <property type="term" value="P:signal transduction"/>
    <property type="evidence" value="ECO:0007669"/>
    <property type="project" value="UniProtKB-KW"/>
</dbReference>
<dbReference type="Pfam" id="PF00015">
    <property type="entry name" value="MCPsignal"/>
    <property type="match status" value="1"/>
</dbReference>
<reference evidence="15" key="1">
    <citation type="submission" date="2016-01" db="EMBL/GenBank/DDBJ databases">
        <authorList>
            <person name="Peeters C."/>
        </authorList>
    </citation>
    <scope>NUCLEOTIDE SEQUENCE [LARGE SCALE GENOMIC DNA]</scope>
    <source>
        <strain evidence="15">LMG 29326</strain>
    </source>
</reference>
<dbReference type="Pfam" id="PF02203">
    <property type="entry name" value="TarH"/>
    <property type="match status" value="1"/>
</dbReference>
<dbReference type="PROSITE" id="PS50111">
    <property type="entry name" value="CHEMOTAXIS_TRANSDUC_2"/>
    <property type="match status" value="1"/>
</dbReference>
<keyword evidence="2" id="KW-1003">Cell membrane</keyword>
<dbReference type="PANTHER" id="PTHR43531">
    <property type="entry name" value="PROTEIN ICFG"/>
    <property type="match status" value="1"/>
</dbReference>
<keyword evidence="7 12" id="KW-1133">Transmembrane helix</keyword>
<feature type="domain" description="HAMP" evidence="14">
    <location>
        <begin position="225"/>
        <end position="266"/>
    </location>
</feature>
<dbReference type="OrthoDB" id="9035482at2"/>
<feature type="transmembrane region" description="Helical" evidence="12">
    <location>
        <begin position="186"/>
        <end position="207"/>
    </location>
</feature>
<dbReference type="EMBL" id="FCOB02000002">
    <property type="protein sequence ID" value="SAK43038.1"/>
    <property type="molecule type" value="Genomic_DNA"/>
</dbReference>
<evidence type="ECO:0000313" key="16">
    <source>
        <dbReference type="Proteomes" id="UP000054978"/>
    </source>
</evidence>
<evidence type="ECO:0000259" key="14">
    <source>
        <dbReference type="PROSITE" id="PS50885"/>
    </source>
</evidence>
<gene>
    <name evidence="15" type="ORF">AWB83_00406</name>
</gene>
<sequence length="515" mass="54575">MSKLTVKARLAIVTGAVAAVLVAVGGVGLFGVQQGNAALRHVFEGRAQALQTISTIDELITQSQFAISDAVLDPSAQKTQTVVAATQQRIASVDALLGRYLRYPLDATEAPLARRLAADWATLRDKGFRPTTNLLAANNLSEAQWIVTQQIEPQATRVKKESTDLRAFQLTAAQQEYDDAQRVSRIVQWTVGACIVAGVALVGWLCFSMARTLIRQLGGEPALAASVARRVSQGDLQTEVPVAPGDTQSLMHAMSSMRSQLASMVGDIKRSTDTIGLAAADITEGNHALSARTEEHAASLQQTSASMEQIASTVRANADHANRARELAREASTRAKDGERAVADAIARMTDLSARSAQIGQITDVIESIAFQTNLLALNAAVEAARAGSLGRGFAVVAEEVRALARRSSGAAKEISQLTREVNEHVESSGSTVKRAGTTLSDLLDSVDGVSTLVEAIATASREQSSGIDEVNDAVSQMDRLMQKNAALVNEAATAALSLDAQARELRQTVQAFQV</sequence>
<proteinExistence type="inferred from homology"/>
<evidence type="ECO:0000256" key="10">
    <source>
        <dbReference type="ARBA" id="ARBA00029447"/>
    </source>
</evidence>
<keyword evidence="8 12" id="KW-0472">Membrane</keyword>
<dbReference type="SMART" id="SM00283">
    <property type="entry name" value="MA"/>
    <property type="match status" value="1"/>
</dbReference>
<keyword evidence="9 11" id="KW-0807">Transducer</keyword>
<keyword evidence="5" id="KW-0997">Cell inner membrane</keyword>
<dbReference type="InterPro" id="IPR003122">
    <property type="entry name" value="Tar_rcpt_lig-bd"/>
</dbReference>
<evidence type="ECO:0000256" key="5">
    <source>
        <dbReference type="ARBA" id="ARBA00022519"/>
    </source>
</evidence>
<dbReference type="AlphaFoldDB" id="A0A157ZC26"/>
<comment type="similarity">
    <text evidence="10">Belongs to the methyl-accepting chemotaxis (MCP) protein family.</text>
</comment>